<sequence>MTKGICTLGNDVVYDQLVALLNSIEAILGPEMPVCIHPFDDRMERVAAEIEKRPNVFIYDDAESIQRWDEFMLAAAPERLNRKLRLYGAHRRFCGFDGPFDQFIYMDADTLVMNSLDAVFQKLDEYDWIVYDFQFLDPTKVYNLQSPKLLNVFEKERIDSEIFCSGFYGAKRGLFNQEVRDFILSNLQNGEYDILYDGAGEQPLLNYMVMRSGIPSYNFAYSLPEGEKTGCSVTSKHFQEQDHILYDKGNRLTYLHYIGVKPQTIESVCQGENLAFPYRDLFLYYRYLHEPENRPVFTSPPPEPKSSSKPNLLKRILRKLKLTQ</sequence>
<protein>
    <submittedName>
        <fullName evidence="1">Sugar transferase</fullName>
    </submittedName>
</protein>
<dbReference type="InterPro" id="IPR029044">
    <property type="entry name" value="Nucleotide-diphossugar_trans"/>
</dbReference>
<reference evidence="1 2" key="1">
    <citation type="submission" date="2015-06" db="EMBL/GenBank/DDBJ databases">
        <title>Draft genome assembly of filamentous brackish cyanobacterium Limnoraphis robusta strain CS-951.</title>
        <authorList>
            <person name="Willis A."/>
            <person name="Parks M."/>
            <person name="Burford M.A."/>
        </authorList>
    </citation>
    <scope>NUCLEOTIDE SEQUENCE [LARGE SCALE GENOMIC DNA]</scope>
    <source>
        <strain evidence="1 2">CS-951</strain>
    </source>
</reference>
<gene>
    <name evidence="1" type="ORF">WN50_17145</name>
</gene>
<dbReference type="AlphaFoldDB" id="A0A0F5YDG6"/>
<proteinExistence type="predicted"/>
<organism evidence="1 2">
    <name type="scientific">Limnoraphis robusta CS-951</name>
    <dbReference type="NCBI Taxonomy" id="1637645"/>
    <lineage>
        <taxon>Bacteria</taxon>
        <taxon>Bacillati</taxon>
        <taxon>Cyanobacteriota</taxon>
        <taxon>Cyanophyceae</taxon>
        <taxon>Oscillatoriophycideae</taxon>
        <taxon>Oscillatoriales</taxon>
        <taxon>Sirenicapillariaceae</taxon>
        <taxon>Limnoraphis</taxon>
    </lineage>
</organism>
<dbReference type="PATRIC" id="fig|1637645.4.peg.682"/>
<dbReference type="InterPro" id="IPR054619">
    <property type="entry name" value="Npun_R2821-like"/>
</dbReference>
<dbReference type="GO" id="GO:0016740">
    <property type="term" value="F:transferase activity"/>
    <property type="evidence" value="ECO:0007669"/>
    <property type="project" value="UniProtKB-KW"/>
</dbReference>
<evidence type="ECO:0000313" key="1">
    <source>
        <dbReference type="EMBL" id="KKD36921.1"/>
    </source>
</evidence>
<dbReference type="EMBL" id="LATL02000039">
    <property type="protein sequence ID" value="KKD36921.1"/>
    <property type="molecule type" value="Genomic_DNA"/>
</dbReference>
<dbReference type="RefSeq" id="WP_046279792.1">
    <property type="nucleotide sequence ID" value="NZ_LATL02000039.1"/>
</dbReference>
<evidence type="ECO:0000313" key="2">
    <source>
        <dbReference type="Proteomes" id="UP000033607"/>
    </source>
</evidence>
<accession>A0A0F5YDG6</accession>
<comment type="caution">
    <text evidence="1">The sequence shown here is derived from an EMBL/GenBank/DDBJ whole genome shotgun (WGS) entry which is preliminary data.</text>
</comment>
<dbReference type="Proteomes" id="UP000033607">
    <property type="component" value="Unassembled WGS sequence"/>
</dbReference>
<name>A0A0F5YDG6_9CYAN</name>
<dbReference type="Gene3D" id="3.90.550.10">
    <property type="entry name" value="Spore Coat Polysaccharide Biosynthesis Protein SpsA, Chain A"/>
    <property type="match status" value="1"/>
</dbReference>
<dbReference type="OrthoDB" id="480149at2"/>
<dbReference type="NCBIfam" id="NF045582">
    <property type="entry name" value="Npun_R2823_gen"/>
    <property type="match status" value="1"/>
</dbReference>
<keyword evidence="1" id="KW-0808">Transferase</keyword>
<dbReference type="SUPFAM" id="SSF53448">
    <property type="entry name" value="Nucleotide-diphospho-sugar transferases"/>
    <property type="match status" value="1"/>
</dbReference>